<keyword evidence="3 4" id="KW-0346">Stress response</keyword>
<dbReference type="GO" id="GO:0042803">
    <property type="term" value="F:protein homodimerization activity"/>
    <property type="evidence" value="ECO:0007669"/>
    <property type="project" value="InterPro"/>
</dbReference>
<name>A0A937KBW3_9BACT</name>
<dbReference type="Pfam" id="PF01025">
    <property type="entry name" value="GrpE"/>
    <property type="match status" value="1"/>
</dbReference>
<dbReference type="Gene3D" id="3.90.20.20">
    <property type="match status" value="1"/>
</dbReference>
<dbReference type="GO" id="GO:0051082">
    <property type="term" value="F:unfolded protein binding"/>
    <property type="evidence" value="ECO:0007669"/>
    <property type="project" value="TreeGrafter"/>
</dbReference>
<dbReference type="AlphaFoldDB" id="A0A937KBW3"/>
<dbReference type="GO" id="GO:0000774">
    <property type="term" value="F:adenyl-nucleotide exchange factor activity"/>
    <property type="evidence" value="ECO:0007669"/>
    <property type="project" value="InterPro"/>
</dbReference>
<dbReference type="RefSeq" id="WP_202856352.1">
    <property type="nucleotide sequence ID" value="NZ_JAEUGD010000042.1"/>
</dbReference>
<dbReference type="InterPro" id="IPR013805">
    <property type="entry name" value="GrpE_CC"/>
</dbReference>
<evidence type="ECO:0000256" key="5">
    <source>
        <dbReference type="RuleBase" id="RU004478"/>
    </source>
</evidence>
<dbReference type="PROSITE" id="PS01071">
    <property type="entry name" value="GRPE"/>
    <property type="match status" value="1"/>
</dbReference>
<feature type="compositionally biased region" description="Acidic residues" evidence="6">
    <location>
        <begin position="44"/>
        <end position="57"/>
    </location>
</feature>
<comment type="function">
    <text evidence="3 4">Participates actively in the response to hyperosmotic and heat shock by preventing the aggregation of stress-denatured proteins, in association with DnaK and GrpE. It is the nucleotide exchange factor for DnaK and may function as a thermosensor. Unfolded proteins bind initially to DnaJ; upon interaction with the DnaJ-bound protein, DnaK hydrolyzes its bound ATP, resulting in the formation of a stable complex. GrpE releases ADP from DnaK; ATP binding to DnaK triggers the release of the substrate protein, thus completing the reaction cycle. Several rounds of ATP-dependent interactions between DnaJ, DnaK and GrpE are required for fully efficient folding.</text>
</comment>
<dbReference type="PRINTS" id="PR00773">
    <property type="entry name" value="GRPEPROTEIN"/>
</dbReference>
<dbReference type="InterPro" id="IPR009012">
    <property type="entry name" value="GrpE_head"/>
</dbReference>
<dbReference type="PANTHER" id="PTHR21237">
    <property type="entry name" value="GRPE PROTEIN"/>
    <property type="match status" value="1"/>
</dbReference>
<keyword evidence="2 3" id="KW-0143">Chaperone</keyword>
<dbReference type="Gene3D" id="2.30.22.10">
    <property type="entry name" value="Head domain of nucleotide exchange factor GrpE"/>
    <property type="match status" value="1"/>
</dbReference>
<comment type="similarity">
    <text evidence="1 3 5">Belongs to the GrpE family.</text>
</comment>
<comment type="subunit">
    <text evidence="3">Homodimer.</text>
</comment>
<evidence type="ECO:0000256" key="2">
    <source>
        <dbReference type="ARBA" id="ARBA00023186"/>
    </source>
</evidence>
<organism evidence="7 8">
    <name type="scientific">Fulvivirga marina</name>
    <dbReference type="NCBI Taxonomy" id="2494733"/>
    <lineage>
        <taxon>Bacteria</taxon>
        <taxon>Pseudomonadati</taxon>
        <taxon>Bacteroidota</taxon>
        <taxon>Cytophagia</taxon>
        <taxon>Cytophagales</taxon>
        <taxon>Fulvivirgaceae</taxon>
        <taxon>Fulvivirga</taxon>
    </lineage>
</organism>
<gene>
    <name evidence="3" type="primary">grpE</name>
    <name evidence="7" type="ORF">JMN32_10825</name>
</gene>
<evidence type="ECO:0000256" key="6">
    <source>
        <dbReference type="SAM" id="MobiDB-lite"/>
    </source>
</evidence>
<dbReference type="GO" id="GO:0006457">
    <property type="term" value="P:protein folding"/>
    <property type="evidence" value="ECO:0007669"/>
    <property type="project" value="InterPro"/>
</dbReference>
<protein>
    <recommendedName>
        <fullName evidence="3 4">Protein GrpE</fullName>
    </recommendedName>
    <alternativeName>
        <fullName evidence="3">HSP-70 cofactor</fullName>
    </alternativeName>
</protein>
<dbReference type="PANTHER" id="PTHR21237:SF23">
    <property type="entry name" value="GRPE PROTEIN HOMOLOG, MITOCHONDRIAL"/>
    <property type="match status" value="1"/>
</dbReference>
<feature type="compositionally biased region" description="Basic and acidic residues" evidence="6">
    <location>
        <begin position="1"/>
        <end position="15"/>
    </location>
</feature>
<evidence type="ECO:0000256" key="4">
    <source>
        <dbReference type="RuleBase" id="RU000639"/>
    </source>
</evidence>
<evidence type="ECO:0000313" key="7">
    <source>
        <dbReference type="EMBL" id="MBL6446807.1"/>
    </source>
</evidence>
<proteinExistence type="inferred from homology"/>
<sequence length="208" mass="23895">MNKENIEENEVKDTTESTQQDAKAAEMGEKPENVDETKEQVENQPEEENSSEGDTADNELKRLKDELAESKDKYLRLYSEFENFRRRTAKEKLDMVQTAHEDLMTALIPVIDDFERAEKSFEDKSTDLNAVKEGVKLIQNKFKKVLEQKGLKAMEGKEGMDFDSEYHEAITQIPAPKKNLKGKVVDVIEKGYMLKDKVIRYAKVVIGN</sequence>
<dbReference type="Proteomes" id="UP000614216">
    <property type="component" value="Unassembled WGS sequence"/>
</dbReference>
<dbReference type="GO" id="GO:0005737">
    <property type="term" value="C:cytoplasm"/>
    <property type="evidence" value="ECO:0007669"/>
    <property type="project" value="UniProtKB-SubCell"/>
</dbReference>
<dbReference type="EMBL" id="JAEUGD010000042">
    <property type="protein sequence ID" value="MBL6446807.1"/>
    <property type="molecule type" value="Genomic_DNA"/>
</dbReference>
<accession>A0A937KBW3</accession>
<comment type="subcellular location">
    <subcellularLocation>
        <location evidence="3">Cytoplasm</location>
    </subcellularLocation>
</comment>
<keyword evidence="3" id="KW-0963">Cytoplasm</keyword>
<evidence type="ECO:0000313" key="8">
    <source>
        <dbReference type="Proteomes" id="UP000614216"/>
    </source>
</evidence>
<dbReference type="InterPro" id="IPR000740">
    <property type="entry name" value="GrpE"/>
</dbReference>
<feature type="region of interest" description="Disordered" evidence="6">
    <location>
        <begin position="1"/>
        <end position="64"/>
    </location>
</feature>
<reference evidence="7" key="1">
    <citation type="submission" date="2021-01" db="EMBL/GenBank/DDBJ databases">
        <title>Fulvivirga kasyanovii gen. nov., sp nov., a novel member of the phylum Bacteroidetes isolated from seawater in a mussel farm.</title>
        <authorList>
            <person name="Zhao L.-H."/>
            <person name="Wang Z.-J."/>
        </authorList>
    </citation>
    <scope>NUCLEOTIDE SEQUENCE</scope>
    <source>
        <strain evidence="7">29W222</strain>
    </source>
</reference>
<comment type="caution">
    <text evidence="7">The sequence shown here is derived from an EMBL/GenBank/DDBJ whole genome shotgun (WGS) entry which is preliminary data.</text>
</comment>
<evidence type="ECO:0000256" key="1">
    <source>
        <dbReference type="ARBA" id="ARBA00009054"/>
    </source>
</evidence>
<dbReference type="CDD" id="cd00446">
    <property type="entry name" value="GrpE"/>
    <property type="match status" value="1"/>
</dbReference>
<dbReference type="SUPFAM" id="SSF58014">
    <property type="entry name" value="Coiled-coil domain of nucleotide exchange factor GrpE"/>
    <property type="match status" value="1"/>
</dbReference>
<dbReference type="SUPFAM" id="SSF51064">
    <property type="entry name" value="Head domain of nucleotide exchange factor GrpE"/>
    <property type="match status" value="1"/>
</dbReference>
<dbReference type="GO" id="GO:0051087">
    <property type="term" value="F:protein-folding chaperone binding"/>
    <property type="evidence" value="ECO:0007669"/>
    <property type="project" value="InterPro"/>
</dbReference>
<feature type="compositionally biased region" description="Basic and acidic residues" evidence="6">
    <location>
        <begin position="23"/>
        <end position="41"/>
    </location>
</feature>
<keyword evidence="8" id="KW-1185">Reference proteome</keyword>
<dbReference type="HAMAP" id="MF_01151">
    <property type="entry name" value="GrpE"/>
    <property type="match status" value="1"/>
</dbReference>
<evidence type="ECO:0000256" key="3">
    <source>
        <dbReference type="HAMAP-Rule" id="MF_01151"/>
    </source>
</evidence>